<feature type="region of interest" description="Disordered" evidence="1">
    <location>
        <begin position="1"/>
        <end position="25"/>
    </location>
</feature>
<comment type="caution">
    <text evidence="4">The sequence shown here is derived from an EMBL/GenBank/DDBJ whole genome shotgun (WGS) entry which is preliminary data.</text>
</comment>
<keyword evidence="2" id="KW-0472">Membrane</keyword>
<sequence>MMDERPGIACHPPEHENEDSLRTEEEKRSSTYSCGLCSCMSLLEYTDCYIFEPTNEKIHPFLFLDRHSGDLQLLDEKPQISDQQLLKSSTVYGVLGVLNLLAGSYILVITERSHAGIYKEKEIYYVQSMRFLYCGSGLGSLTMQERKDEAHFVSLLKTLERTSGLFFSYEIDLTLSLERGNSFLQVRELQPLWKQADPRFLWNHYILEELIENKLGPYILPVVQGSFQEIRVPVGEHCLNIFLIARRCNRRLGTRMWRRGADLEGHVANFVETELIIKTGSHVASYVQVRGSIPLLWEQIVDLTYKPQPRLVHIDQTGDALKRHFHDLIQRYGSILVIDLVNQQGSEEVLSFAFSKAMQTIVDENIRYIQFDFNRICGHVHFERLSILYEQLRDHWEGQGFFLLDSGEVAQLQHGVVRVNCVDCLDRTNITQSLLGRKALESILQKIHVFKEGELIADNKYLDHRFKELWATHGDDVSIQYSGTQALKGDFVRYGKRTLSGFLQDGFTALSRYYLNNFQDGSKQDALDLINGQYIVNPYKPSPFQFNGFEAFAYLPVASVLIVTSLAITTSSLRQVGESIYHFISSALWAGLTAGMAAFVKANGQQFCSRPRLCRLL</sequence>
<organism evidence="4 5">
    <name type="scientific">Ceratopteris richardii</name>
    <name type="common">Triangle waterfern</name>
    <dbReference type="NCBI Taxonomy" id="49495"/>
    <lineage>
        <taxon>Eukaryota</taxon>
        <taxon>Viridiplantae</taxon>
        <taxon>Streptophyta</taxon>
        <taxon>Embryophyta</taxon>
        <taxon>Tracheophyta</taxon>
        <taxon>Polypodiopsida</taxon>
        <taxon>Polypodiidae</taxon>
        <taxon>Polypodiales</taxon>
        <taxon>Pteridineae</taxon>
        <taxon>Pteridaceae</taxon>
        <taxon>Parkerioideae</taxon>
        <taxon>Ceratopteris</taxon>
    </lineage>
</organism>
<gene>
    <name evidence="4" type="ORF">KP509_16G069200</name>
</gene>
<dbReference type="PANTHER" id="PTHR45662:SF2">
    <property type="entry name" value="PHOSPHATIDYLINOSITOL-3-PHOSPHATASE SAC1"/>
    <property type="match status" value="1"/>
</dbReference>
<evidence type="ECO:0000256" key="2">
    <source>
        <dbReference type="SAM" id="Phobius"/>
    </source>
</evidence>
<reference evidence="4" key="1">
    <citation type="submission" date="2021-08" db="EMBL/GenBank/DDBJ databases">
        <title>WGS assembly of Ceratopteris richardii.</title>
        <authorList>
            <person name="Marchant D.B."/>
            <person name="Chen G."/>
            <person name="Jenkins J."/>
            <person name="Shu S."/>
            <person name="Leebens-Mack J."/>
            <person name="Grimwood J."/>
            <person name="Schmutz J."/>
            <person name="Soltis P."/>
            <person name="Soltis D."/>
            <person name="Chen Z.-H."/>
        </authorList>
    </citation>
    <scope>NUCLEOTIDE SEQUENCE</scope>
    <source>
        <strain evidence="4">Whitten #5841</strain>
        <tissue evidence="4">Leaf</tissue>
    </source>
</reference>
<keyword evidence="2" id="KW-0812">Transmembrane</keyword>
<keyword evidence="2" id="KW-1133">Transmembrane helix</keyword>
<feature type="domain" description="SAC" evidence="3">
    <location>
        <begin position="156"/>
        <end position="483"/>
    </location>
</feature>
<evidence type="ECO:0000259" key="3">
    <source>
        <dbReference type="PROSITE" id="PS50275"/>
    </source>
</evidence>
<evidence type="ECO:0000256" key="1">
    <source>
        <dbReference type="SAM" id="MobiDB-lite"/>
    </source>
</evidence>
<protein>
    <recommendedName>
        <fullName evidence="3">SAC domain-containing protein</fullName>
    </recommendedName>
</protein>
<dbReference type="Pfam" id="PF02383">
    <property type="entry name" value="Syja_N"/>
    <property type="match status" value="1"/>
</dbReference>
<keyword evidence="5" id="KW-1185">Reference proteome</keyword>
<dbReference type="EMBL" id="CM035421">
    <property type="protein sequence ID" value="KAH7388304.1"/>
    <property type="molecule type" value="Genomic_DNA"/>
</dbReference>
<dbReference type="PROSITE" id="PS50275">
    <property type="entry name" value="SAC"/>
    <property type="match status" value="1"/>
</dbReference>
<feature type="transmembrane region" description="Helical" evidence="2">
    <location>
        <begin position="551"/>
        <end position="568"/>
    </location>
</feature>
<name>A0A8T2T478_CERRI</name>
<dbReference type="PANTHER" id="PTHR45662">
    <property type="entry name" value="PHOSPHATIDYLINOSITIDE PHOSPHATASE SAC1"/>
    <property type="match status" value="1"/>
</dbReference>
<feature type="transmembrane region" description="Helical" evidence="2">
    <location>
        <begin position="580"/>
        <end position="600"/>
    </location>
</feature>
<dbReference type="AlphaFoldDB" id="A0A8T2T478"/>
<evidence type="ECO:0000313" key="4">
    <source>
        <dbReference type="EMBL" id="KAH7388304.1"/>
    </source>
</evidence>
<dbReference type="Proteomes" id="UP000825935">
    <property type="component" value="Chromosome 16"/>
</dbReference>
<accession>A0A8T2T478</accession>
<dbReference type="OMA" id="FLIARRC"/>
<proteinExistence type="predicted"/>
<dbReference type="GO" id="GO:0005783">
    <property type="term" value="C:endoplasmic reticulum"/>
    <property type="evidence" value="ECO:0007669"/>
    <property type="project" value="TreeGrafter"/>
</dbReference>
<dbReference type="GO" id="GO:0046856">
    <property type="term" value="P:phosphatidylinositol dephosphorylation"/>
    <property type="evidence" value="ECO:0007669"/>
    <property type="project" value="TreeGrafter"/>
</dbReference>
<dbReference type="OrthoDB" id="405996at2759"/>
<dbReference type="GO" id="GO:0043812">
    <property type="term" value="F:phosphatidylinositol-4-phosphate phosphatase activity"/>
    <property type="evidence" value="ECO:0007669"/>
    <property type="project" value="TreeGrafter"/>
</dbReference>
<evidence type="ECO:0000313" key="5">
    <source>
        <dbReference type="Proteomes" id="UP000825935"/>
    </source>
</evidence>
<dbReference type="InterPro" id="IPR002013">
    <property type="entry name" value="SAC_dom"/>
</dbReference>